<keyword evidence="1" id="KW-0812">Transmembrane</keyword>
<dbReference type="EMBL" id="CP041730">
    <property type="protein sequence ID" value="QDQ25381.1"/>
    <property type="molecule type" value="Genomic_DNA"/>
</dbReference>
<dbReference type="RefSeq" id="WP_143856306.1">
    <property type="nucleotide sequence ID" value="NZ_CP041730.1"/>
</dbReference>
<reference evidence="3" key="1">
    <citation type="submission" date="2019-07" db="EMBL/GenBank/DDBJ databases">
        <title>Chitinimonas sp. nov., isolated from Ny-Alesund, arctica soil.</title>
        <authorList>
            <person name="Xu Q."/>
            <person name="Peng F."/>
        </authorList>
    </citation>
    <scope>NUCLEOTIDE SEQUENCE [LARGE SCALE GENOMIC DNA]</scope>
    <source>
        <strain evidence="3">R3-44</strain>
    </source>
</reference>
<dbReference type="AlphaFoldDB" id="A0A516SB55"/>
<evidence type="ECO:0000313" key="2">
    <source>
        <dbReference type="EMBL" id="QDQ25381.1"/>
    </source>
</evidence>
<keyword evidence="1" id="KW-1133">Transmembrane helix</keyword>
<accession>A0A516SB55</accession>
<sequence>MTEISLFRLYLLRAMYLFIVVGFGLFMWPSILRNHQSWELMEGVVNCMLVAFWTLSVLGLRYPLQMLPILLWELIWKSLWLLAVALPQWSSGHMDQATQANVIACAVVVLIPFVIPWRYFITHYLKKAGDPWLRRADPQPSPAPAGVL</sequence>
<name>A0A516SB55_9NEIS</name>
<keyword evidence="3" id="KW-1185">Reference proteome</keyword>
<evidence type="ECO:0000313" key="3">
    <source>
        <dbReference type="Proteomes" id="UP000317550"/>
    </source>
</evidence>
<organism evidence="2 3">
    <name type="scientific">Chitinimonas arctica</name>
    <dbReference type="NCBI Taxonomy" id="2594795"/>
    <lineage>
        <taxon>Bacteria</taxon>
        <taxon>Pseudomonadati</taxon>
        <taxon>Pseudomonadota</taxon>
        <taxon>Betaproteobacteria</taxon>
        <taxon>Neisseriales</taxon>
        <taxon>Chitinibacteraceae</taxon>
        <taxon>Chitinimonas</taxon>
    </lineage>
</organism>
<dbReference type="KEGG" id="cari:FNU76_02870"/>
<keyword evidence="1" id="KW-0472">Membrane</keyword>
<feature type="transmembrane region" description="Helical" evidence="1">
    <location>
        <begin position="43"/>
        <end position="62"/>
    </location>
</feature>
<dbReference type="OrthoDB" id="5998965at2"/>
<dbReference type="Proteomes" id="UP000317550">
    <property type="component" value="Chromosome"/>
</dbReference>
<proteinExistence type="predicted"/>
<protein>
    <submittedName>
        <fullName evidence="2">Uncharacterized protein</fullName>
    </submittedName>
</protein>
<feature type="transmembrane region" description="Helical" evidence="1">
    <location>
        <begin position="69"/>
        <end position="89"/>
    </location>
</feature>
<evidence type="ECO:0000256" key="1">
    <source>
        <dbReference type="SAM" id="Phobius"/>
    </source>
</evidence>
<feature type="transmembrane region" description="Helical" evidence="1">
    <location>
        <begin position="12"/>
        <end position="31"/>
    </location>
</feature>
<feature type="transmembrane region" description="Helical" evidence="1">
    <location>
        <begin position="101"/>
        <end position="121"/>
    </location>
</feature>
<gene>
    <name evidence="2" type="ORF">FNU76_02870</name>
</gene>